<keyword evidence="3" id="KW-1185">Reference proteome</keyword>
<evidence type="ECO:0000313" key="3">
    <source>
        <dbReference type="Proteomes" id="UP000236728"/>
    </source>
</evidence>
<keyword evidence="1" id="KW-0472">Membrane</keyword>
<organism evidence="2 3">
    <name type="scientific">Bryocella elongata</name>
    <dbReference type="NCBI Taxonomy" id="863522"/>
    <lineage>
        <taxon>Bacteria</taxon>
        <taxon>Pseudomonadati</taxon>
        <taxon>Acidobacteriota</taxon>
        <taxon>Terriglobia</taxon>
        <taxon>Terriglobales</taxon>
        <taxon>Acidobacteriaceae</taxon>
        <taxon>Bryocella</taxon>
    </lineage>
</organism>
<keyword evidence="1" id="KW-1133">Transmembrane helix</keyword>
<dbReference type="Proteomes" id="UP000236728">
    <property type="component" value="Unassembled WGS sequence"/>
</dbReference>
<keyword evidence="1" id="KW-0812">Transmembrane</keyword>
<feature type="transmembrane region" description="Helical" evidence="1">
    <location>
        <begin position="7"/>
        <end position="28"/>
    </location>
</feature>
<protein>
    <submittedName>
        <fullName evidence="2">Uncharacterized protein</fullName>
    </submittedName>
</protein>
<evidence type="ECO:0000313" key="2">
    <source>
        <dbReference type="EMBL" id="SEG03969.1"/>
    </source>
</evidence>
<proteinExistence type="predicted"/>
<accession>A0A1H5WWI2</accession>
<dbReference type="AlphaFoldDB" id="A0A1H5WWI2"/>
<name>A0A1H5WWI2_9BACT</name>
<reference evidence="2 3" key="1">
    <citation type="submission" date="2016-10" db="EMBL/GenBank/DDBJ databases">
        <authorList>
            <person name="de Groot N.N."/>
        </authorList>
    </citation>
    <scope>NUCLEOTIDE SEQUENCE [LARGE SCALE GENOMIC DNA]</scope>
    <source>
        <strain evidence="2 3">DSM 22489</strain>
    </source>
</reference>
<evidence type="ECO:0000256" key="1">
    <source>
        <dbReference type="SAM" id="Phobius"/>
    </source>
</evidence>
<sequence>MRFLRGLKICVMVVAILALVSLVVEHLWNWLMPSIFHLRLITYWEAMGLLVLSKLLLGGFHKHAPGGNRWNERREWKRRMKARWAGMTPEERERFKAGMDQFKYDVKSRWGCHIPREQGPNQEAPAGARGEA</sequence>
<dbReference type="EMBL" id="FNVA01000002">
    <property type="protein sequence ID" value="SEG03969.1"/>
    <property type="molecule type" value="Genomic_DNA"/>
</dbReference>
<feature type="transmembrane region" description="Helical" evidence="1">
    <location>
        <begin position="40"/>
        <end position="60"/>
    </location>
</feature>
<gene>
    <name evidence="2" type="ORF">SAMN05421819_1780</name>
</gene>